<sequence length="143" mass="15035">MHKYFLIVALAALPLAGAWAQTTPALPAAPTPPTAAVAAAQRAAPDSADAVRTLFRKRRNGGTAFTAVGSLVLLRGVLFGGGSGASIGASAIVAAPFLGIGIGKLVRFGSKKEEEYVKAYRQGKPLPHSIRKRLRPDYFRLPR</sequence>
<keyword evidence="2" id="KW-1185">Reference proteome</keyword>
<name>A0A7L4ZVX9_9BACT</name>
<dbReference type="Proteomes" id="UP000326380">
    <property type="component" value="Unassembled WGS sequence"/>
</dbReference>
<dbReference type="RefSeq" id="WP_151078951.1">
    <property type="nucleotide sequence ID" value="NZ_CP047647.1"/>
</dbReference>
<accession>A0A7L4ZVX9</accession>
<proteinExistence type="predicted"/>
<dbReference type="EMBL" id="VTWU01000004">
    <property type="protein sequence ID" value="KAA9332024.1"/>
    <property type="molecule type" value="Genomic_DNA"/>
</dbReference>
<evidence type="ECO:0000313" key="1">
    <source>
        <dbReference type="EMBL" id="KAA9332024.1"/>
    </source>
</evidence>
<organism evidence="1 2">
    <name type="scientific">Hymenobacter busanensis</name>
    <dbReference type="NCBI Taxonomy" id="2607656"/>
    <lineage>
        <taxon>Bacteria</taxon>
        <taxon>Pseudomonadati</taxon>
        <taxon>Bacteroidota</taxon>
        <taxon>Cytophagia</taxon>
        <taxon>Cytophagales</taxon>
        <taxon>Hymenobacteraceae</taxon>
        <taxon>Hymenobacter</taxon>
    </lineage>
</organism>
<evidence type="ECO:0000313" key="2">
    <source>
        <dbReference type="Proteomes" id="UP000326380"/>
    </source>
</evidence>
<gene>
    <name evidence="1" type="ORF">F0P96_11060</name>
</gene>
<protein>
    <submittedName>
        <fullName evidence="1">Uncharacterized protein</fullName>
    </submittedName>
</protein>
<dbReference type="AlphaFoldDB" id="A0A7L4ZVX9"/>
<comment type="caution">
    <text evidence="1">The sequence shown here is derived from an EMBL/GenBank/DDBJ whole genome shotgun (WGS) entry which is preliminary data.</text>
</comment>
<reference evidence="1 2" key="1">
    <citation type="submission" date="2019-09" db="EMBL/GenBank/DDBJ databases">
        <title>Genome sequence of Hymenobacter sp. M3.</title>
        <authorList>
            <person name="Srinivasan S."/>
        </authorList>
    </citation>
    <scope>NUCLEOTIDE SEQUENCE [LARGE SCALE GENOMIC DNA]</scope>
    <source>
        <strain evidence="1 2">M3</strain>
    </source>
</reference>